<evidence type="ECO:0000313" key="2">
    <source>
        <dbReference type="Ensembl" id="ENSMUNP00000030149.1"/>
    </source>
</evidence>
<reference evidence="2" key="2">
    <citation type="submission" date="2025-08" db="UniProtKB">
        <authorList>
            <consortium name="Ensembl"/>
        </authorList>
    </citation>
    <scope>IDENTIFICATION</scope>
</reference>
<name>A0A8V5FZC2_MELUD</name>
<protein>
    <submittedName>
        <fullName evidence="2">Uncharacterized protein</fullName>
    </submittedName>
</protein>
<feature type="region of interest" description="Disordered" evidence="1">
    <location>
        <begin position="84"/>
        <end position="112"/>
    </location>
</feature>
<organism evidence="2 3">
    <name type="scientific">Melopsittacus undulatus</name>
    <name type="common">Budgerigar</name>
    <name type="synonym">Psittacus undulatus</name>
    <dbReference type="NCBI Taxonomy" id="13146"/>
    <lineage>
        <taxon>Eukaryota</taxon>
        <taxon>Metazoa</taxon>
        <taxon>Chordata</taxon>
        <taxon>Craniata</taxon>
        <taxon>Vertebrata</taxon>
        <taxon>Euteleostomi</taxon>
        <taxon>Archelosauria</taxon>
        <taxon>Archosauria</taxon>
        <taxon>Dinosauria</taxon>
        <taxon>Saurischia</taxon>
        <taxon>Theropoda</taxon>
        <taxon>Coelurosauria</taxon>
        <taxon>Aves</taxon>
        <taxon>Neognathae</taxon>
        <taxon>Neoaves</taxon>
        <taxon>Telluraves</taxon>
        <taxon>Australaves</taxon>
        <taxon>Psittaciformes</taxon>
        <taxon>Psittaculidae</taxon>
        <taxon>Melopsittacus</taxon>
    </lineage>
</organism>
<dbReference type="Ensembl" id="ENSMUNT00000026997.1">
    <property type="protein sequence ID" value="ENSMUNP00000030149.1"/>
    <property type="gene ID" value="ENSMUNG00000017546.1"/>
</dbReference>
<dbReference type="AlphaFoldDB" id="A0A8V5FZC2"/>
<reference evidence="2" key="3">
    <citation type="submission" date="2025-09" db="UniProtKB">
        <authorList>
            <consortium name="Ensembl"/>
        </authorList>
    </citation>
    <scope>IDENTIFICATION</scope>
</reference>
<evidence type="ECO:0000313" key="3">
    <source>
        <dbReference type="Proteomes" id="UP000694405"/>
    </source>
</evidence>
<dbReference type="Proteomes" id="UP000694405">
    <property type="component" value="Chromosome 1"/>
</dbReference>
<proteinExistence type="predicted"/>
<feature type="region of interest" description="Disordered" evidence="1">
    <location>
        <begin position="145"/>
        <end position="170"/>
    </location>
</feature>
<evidence type="ECO:0000256" key="1">
    <source>
        <dbReference type="SAM" id="MobiDB-lite"/>
    </source>
</evidence>
<accession>A0A8V5FZC2</accession>
<reference evidence="2" key="1">
    <citation type="submission" date="2020-03" db="EMBL/GenBank/DDBJ databases">
        <title>Melopsittacus undulatus (budgerigar) genome, bMelUnd1, maternal haplotype with Z.</title>
        <authorList>
            <person name="Gedman G."/>
            <person name="Mountcastle J."/>
            <person name="Haase B."/>
            <person name="Formenti G."/>
            <person name="Wright T."/>
            <person name="Apodaca J."/>
            <person name="Pelan S."/>
            <person name="Chow W."/>
            <person name="Rhie A."/>
            <person name="Howe K."/>
            <person name="Fedrigo O."/>
            <person name="Jarvis E.D."/>
        </authorList>
    </citation>
    <scope>NUCLEOTIDE SEQUENCE [LARGE SCALE GENOMIC DNA]</scope>
</reference>
<sequence>LLFLHRQPRKLELPPCLTHAAGQVKEYVVAAEPAQEVEEAADGGAAGAAALPVLQQRGGGVGLRLQPPDLQVLAAQRLRQCGPVGGRRRPRVEVEAEAAPSGGGAAGLEPGSGPTGGVAMAARLSQLPPPGSAALSLLASPRLPPGSARPTHRGVLRTAPSLTGTCGSPGVGESEETLLRSLGLFSSVPIQAGRDGALSNLV</sequence>
<keyword evidence="3" id="KW-1185">Reference proteome</keyword>